<feature type="transmembrane region" description="Helical" evidence="9">
    <location>
        <begin position="185"/>
        <end position="206"/>
    </location>
</feature>
<evidence type="ECO:0000256" key="6">
    <source>
        <dbReference type="ARBA" id="ARBA00022989"/>
    </source>
</evidence>
<evidence type="ECO:0000256" key="5">
    <source>
        <dbReference type="ARBA" id="ARBA00022927"/>
    </source>
</evidence>
<dbReference type="GO" id="GO:0015450">
    <property type="term" value="F:protein-transporting ATPase activity"/>
    <property type="evidence" value="ECO:0007669"/>
    <property type="project" value="InterPro"/>
</dbReference>
<dbReference type="Proteomes" id="UP000244223">
    <property type="component" value="Unassembled WGS sequence"/>
</dbReference>
<dbReference type="InterPro" id="IPR055344">
    <property type="entry name" value="SecD_SecF_C_bact"/>
</dbReference>
<comment type="function">
    <text evidence="9">Part of the Sec protein translocase complex. Interacts with the SecYEG preprotein conducting channel. SecDF uses the proton motive force (PMF) to complete protein translocation after the ATP-dependent function of SecA.</text>
</comment>
<dbReference type="Pfam" id="PF07549">
    <property type="entry name" value="Sec_GG"/>
    <property type="match status" value="1"/>
</dbReference>
<reference evidence="11 12" key="1">
    <citation type="submission" date="2018-04" db="EMBL/GenBank/DDBJ databases">
        <title>Genomic Encyclopedia of Archaeal and Bacterial Type Strains, Phase II (KMG-II): from individual species to whole genera.</title>
        <authorList>
            <person name="Goeker M."/>
        </authorList>
    </citation>
    <scope>NUCLEOTIDE SEQUENCE [LARGE SCALE GENOMIC DNA]</scope>
    <source>
        <strain evidence="11 12">DSM 5822</strain>
    </source>
</reference>
<keyword evidence="3 9" id="KW-1003">Cell membrane</keyword>
<evidence type="ECO:0000259" key="10">
    <source>
        <dbReference type="Pfam" id="PF02355"/>
    </source>
</evidence>
<keyword evidence="6 9" id="KW-1133">Transmembrane helix</keyword>
<proteinExistence type="inferred from homology"/>
<evidence type="ECO:0000256" key="8">
    <source>
        <dbReference type="ARBA" id="ARBA00023136"/>
    </source>
</evidence>
<dbReference type="NCBIfam" id="TIGR00966">
    <property type="entry name" value="transloc_SecF"/>
    <property type="match status" value="1"/>
</dbReference>
<dbReference type="InterPro" id="IPR048634">
    <property type="entry name" value="SecD_SecF_C"/>
</dbReference>
<dbReference type="PANTHER" id="PTHR30081:SF8">
    <property type="entry name" value="PROTEIN TRANSLOCASE SUBUNIT SECF"/>
    <property type="match status" value="1"/>
</dbReference>
<dbReference type="HAMAP" id="MF_01464_B">
    <property type="entry name" value="SecF_B"/>
    <property type="match status" value="1"/>
</dbReference>
<dbReference type="NCBIfam" id="TIGR00916">
    <property type="entry name" value="2A0604s01"/>
    <property type="match status" value="1"/>
</dbReference>
<keyword evidence="7 9" id="KW-0811">Translocation</keyword>
<dbReference type="InterPro" id="IPR022813">
    <property type="entry name" value="SecD/SecF_arch_bac"/>
</dbReference>
<comment type="similarity">
    <text evidence="9">Belongs to the SecD/SecF family. SecF subfamily.</text>
</comment>
<dbReference type="GO" id="GO:0006605">
    <property type="term" value="P:protein targeting"/>
    <property type="evidence" value="ECO:0007669"/>
    <property type="project" value="UniProtKB-UniRule"/>
</dbReference>
<name>A0A2T5J0Z5_9GAMM</name>
<dbReference type="GO" id="GO:0065002">
    <property type="term" value="P:intracellular protein transmembrane transport"/>
    <property type="evidence" value="ECO:0007669"/>
    <property type="project" value="UniProtKB-UniRule"/>
</dbReference>
<feature type="transmembrane region" description="Helical" evidence="9">
    <location>
        <begin position="158"/>
        <end position="179"/>
    </location>
</feature>
<evidence type="ECO:0000256" key="9">
    <source>
        <dbReference type="HAMAP-Rule" id="MF_01464"/>
    </source>
</evidence>
<evidence type="ECO:0000256" key="2">
    <source>
        <dbReference type="ARBA" id="ARBA00022448"/>
    </source>
</evidence>
<comment type="subcellular location">
    <subcellularLocation>
        <location evidence="1 9">Cell membrane</location>
        <topology evidence="1 9">Multi-pass membrane protein</topology>
    </subcellularLocation>
</comment>
<organism evidence="11 12">
    <name type="scientific">Agitococcus lubricus</name>
    <dbReference type="NCBI Taxonomy" id="1077255"/>
    <lineage>
        <taxon>Bacteria</taxon>
        <taxon>Pseudomonadati</taxon>
        <taxon>Pseudomonadota</taxon>
        <taxon>Gammaproteobacteria</taxon>
        <taxon>Moraxellales</taxon>
        <taxon>Moraxellaceae</taxon>
        <taxon>Agitococcus</taxon>
    </lineage>
</organism>
<dbReference type="GO" id="GO:0043952">
    <property type="term" value="P:protein transport by the Sec complex"/>
    <property type="evidence" value="ECO:0007669"/>
    <property type="project" value="UniProtKB-UniRule"/>
</dbReference>
<dbReference type="InterPro" id="IPR022645">
    <property type="entry name" value="SecD/SecF_bac"/>
</dbReference>
<evidence type="ECO:0000256" key="1">
    <source>
        <dbReference type="ARBA" id="ARBA00004651"/>
    </source>
</evidence>
<feature type="transmembrane region" description="Helical" evidence="9">
    <location>
        <begin position="130"/>
        <end position="151"/>
    </location>
</feature>
<evidence type="ECO:0000313" key="12">
    <source>
        <dbReference type="Proteomes" id="UP000244223"/>
    </source>
</evidence>
<keyword evidence="4 9" id="KW-0812">Transmembrane</keyword>
<dbReference type="OrthoDB" id="9805019at2"/>
<feature type="transmembrane region" description="Helical" evidence="9">
    <location>
        <begin position="264"/>
        <end position="286"/>
    </location>
</feature>
<comment type="caution">
    <text evidence="11">The sequence shown here is derived from an EMBL/GenBank/DDBJ whole genome shotgun (WGS) entry which is preliminary data.</text>
</comment>
<keyword evidence="12" id="KW-1185">Reference proteome</keyword>
<feature type="transmembrane region" description="Helical" evidence="9">
    <location>
        <begin position="237"/>
        <end position="258"/>
    </location>
</feature>
<keyword evidence="8 9" id="KW-0472">Membrane</keyword>
<evidence type="ECO:0000256" key="4">
    <source>
        <dbReference type="ARBA" id="ARBA00022692"/>
    </source>
</evidence>
<protein>
    <recommendedName>
        <fullName evidence="9">Protein-export membrane protein SecF</fullName>
    </recommendedName>
</protein>
<dbReference type="PANTHER" id="PTHR30081">
    <property type="entry name" value="PROTEIN-EXPORT MEMBRANE PROTEIN SEC"/>
    <property type="match status" value="1"/>
</dbReference>
<dbReference type="AlphaFoldDB" id="A0A2T5J0Z5"/>
<feature type="domain" description="Protein export membrane protein SecD/SecF C-terminal" evidence="10">
    <location>
        <begin position="108"/>
        <end position="287"/>
    </location>
</feature>
<dbReference type="InterPro" id="IPR022646">
    <property type="entry name" value="SecD/SecF_CS"/>
</dbReference>
<comment type="subunit">
    <text evidence="9">Forms a complex with SecD. Part of the essential Sec protein translocation apparatus which comprises SecA, SecYEG and auxiliary proteins SecDF-YajC and YidC.</text>
</comment>
<dbReference type="RefSeq" id="WP_107865065.1">
    <property type="nucleotide sequence ID" value="NZ_QAON01000004.1"/>
</dbReference>
<dbReference type="Pfam" id="PF02355">
    <property type="entry name" value="SecD_SecF_C"/>
    <property type="match status" value="1"/>
</dbReference>
<evidence type="ECO:0000313" key="11">
    <source>
        <dbReference type="EMBL" id="PTQ90066.1"/>
    </source>
</evidence>
<dbReference type="Gene3D" id="1.20.1640.10">
    <property type="entry name" value="Multidrug efflux transporter AcrB transmembrane domain"/>
    <property type="match status" value="1"/>
</dbReference>
<keyword evidence="2 9" id="KW-0813">Transport</keyword>
<comment type="caution">
    <text evidence="9">Lacks conserved residue(s) required for the propagation of feature annotation.</text>
</comment>
<dbReference type="EMBL" id="QAON01000004">
    <property type="protein sequence ID" value="PTQ90066.1"/>
    <property type="molecule type" value="Genomic_DNA"/>
</dbReference>
<dbReference type="GO" id="GO:0005886">
    <property type="term" value="C:plasma membrane"/>
    <property type="evidence" value="ECO:0007669"/>
    <property type="project" value="UniProtKB-SubCell"/>
</dbReference>
<dbReference type="PRINTS" id="PR01755">
    <property type="entry name" value="SECFTRNLCASE"/>
</dbReference>
<accession>A0A2T5J0Z5</accession>
<evidence type="ECO:0000256" key="7">
    <source>
        <dbReference type="ARBA" id="ARBA00023010"/>
    </source>
</evidence>
<dbReference type="InterPro" id="IPR005665">
    <property type="entry name" value="SecF_bac"/>
</dbReference>
<sequence length="311" mass="34047">MVEEKIIRFMRFRKPMAIFSLLVVLIGLASILTKGLNLGLDFTGGTSVELAYAKPVEQVAVQEALEKAGIKDTVVQHLGTATHVLIRMPPQEKAGTDIGQQVLTAAQFDVQNPATLRQVDSVGSQVGSELYTQSLLAVGLSLFLMMVYVAVRFRFKFAVGAVISLLHDTLFTVGIFSIMGWPFDLTVLAAVLALIGYSLNDTIVVFDRVRENFRLLRRTDSVEIIDISLTQTLRRTIMTVATVVIVVIALLFLGGIALKWFSVALLVGLFAGTYSSIYIATSYALAMGLSKEDFMVVSKSEFVEEGEEIKP</sequence>
<evidence type="ECO:0000256" key="3">
    <source>
        <dbReference type="ARBA" id="ARBA00022475"/>
    </source>
</evidence>
<keyword evidence="5 9" id="KW-0653">Protein transport</keyword>
<dbReference type="SUPFAM" id="SSF82866">
    <property type="entry name" value="Multidrug efflux transporter AcrB transmembrane domain"/>
    <property type="match status" value="1"/>
</dbReference>
<gene>
    <name evidence="9" type="primary">secF</name>
    <name evidence="11" type="ORF">C8N29_104104</name>
</gene>